<dbReference type="Proteomes" id="UP000001631">
    <property type="component" value="Unassembled WGS sequence"/>
</dbReference>
<dbReference type="AlphaFoldDB" id="C0P197"/>
<evidence type="ECO:0000313" key="2">
    <source>
        <dbReference type="Proteomes" id="UP000001631"/>
    </source>
</evidence>
<keyword evidence="2" id="KW-1185">Reference proteome</keyword>
<proteinExistence type="predicted"/>
<evidence type="ECO:0000313" key="1">
    <source>
        <dbReference type="EMBL" id="EEH02612.1"/>
    </source>
</evidence>
<evidence type="ECO:0008006" key="3">
    <source>
        <dbReference type="Google" id="ProtNLM"/>
    </source>
</evidence>
<dbReference type="HOGENOM" id="CLU_013935_2_0_1"/>
<gene>
    <name evidence="1" type="ORF">HCBG_09177</name>
</gene>
<dbReference type="VEuPathDB" id="FungiDB:I7I50_09120"/>
<dbReference type="RefSeq" id="XP_045283093.1">
    <property type="nucleotide sequence ID" value="XM_045436226.1"/>
</dbReference>
<reference evidence="1" key="1">
    <citation type="submission" date="2009-02" db="EMBL/GenBank/DDBJ databases">
        <title>The Genome Sequence of Ajellomyces capsulatus strain G186AR.</title>
        <authorList>
            <consortium name="The Broad Institute Genome Sequencing Platform"/>
            <person name="Champion M."/>
            <person name="Cuomo C."/>
            <person name="Ma L.-J."/>
            <person name="Henn M.R."/>
            <person name="Sil A."/>
            <person name="Goldman B."/>
            <person name="Young S.K."/>
            <person name="Kodira C.D."/>
            <person name="Zeng Q."/>
            <person name="Koehrsen M."/>
            <person name="Alvarado L."/>
            <person name="Berlin A."/>
            <person name="Borenstein D."/>
            <person name="Chen Z."/>
            <person name="Engels R."/>
            <person name="Freedman E."/>
            <person name="Gellesch M."/>
            <person name="Goldberg J."/>
            <person name="Griggs A."/>
            <person name="Gujja S."/>
            <person name="Heiman D."/>
            <person name="Hepburn T."/>
            <person name="Howarth C."/>
            <person name="Jen D."/>
            <person name="Larson L."/>
            <person name="Lewis B."/>
            <person name="Mehta T."/>
            <person name="Park D."/>
            <person name="Pearson M."/>
            <person name="Roberts A."/>
            <person name="Saif S."/>
            <person name="Shea T."/>
            <person name="Shenoy N."/>
            <person name="Sisk P."/>
            <person name="Stolte C."/>
            <person name="Sykes S."/>
            <person name="Walk T."/>
            <person name="White J."/>
            <person name="Yandava C."/>
            <person name="Klein B."/>
            <person name="McEwen J.G."/>
            <person name="Puccia R."/>
            <person name="Goldman G.H."/>
            <person name="Felipe M.S."/>
            <person name="Nino-Vega G."/>
            <person name="San-Blas G."/>
            <person name="Taylor J."/>
            <person name="Mendoza L."/>
            <person name="Galagan J."/>
            <person name="Nusbaum C."/>
            <person name="Birren B."/>
        </authorList>
    </citation>
    <scope>NUCLEOTIDE SEQUENCE</scope>
    <source>
        <strain evidence="1">G186AR</strain>
    </source>
</reference>
<dbReference type="VEuPathDB" id="FungiDB:I7I50_09122"/>
<dbReference type="InParanoid" id="C0P197"/>
<organism evidence="1 2">
    <name type="scientific">Ajellomyces capsulatus (strain G186AR / H82 / ATCC MYA-2454 / RMSCC 2432)</name>
    <name type="common">Darling's disease fungus</name>
    <name type="synonym">Histoplasma capsulatum</name>
    <dbReference type="NCBI Taxonomy" id="447093"/>
    <lineage>
        <taxon>Eukaryota</taxon>
        <taxon>Fungi</taxon>
        <taxon>Dikarya</taxon>
        <taxon>Ascomycota</taxon>
        <taxon>Pezizomycotina</taxon>
        <taxon>Eurotiomycetes</taxon>
        <taxon>Eurotiomycetidae</taxon>
        <taxon>Onygenales</taxon>
        <taxon>Ajellomycetaceae</taxon>
        <taxon>Histoplasma</taxon>
    </lineage>
</organism>
<accession>C0P197</accession>
<dbReference type="EMBL" id="GG663384">
    <property type="protein sequence ID" value="EEH02612.1"/>
    <property type="molecule type" value="Genomic_DNA"/>
</dbReference>
<dbReference type="GeneID" id="69042193"/>
<sequence length="584" mass="65895">MGPEDIVRPSTEKNRTVYEQGFRIWTTLHARARQEHSLPQTCFQIQDAFQQLPPLVHGLDLKCEYNCLYATGTSIWGTSQGQCKIPPVEKRLELPVSINHSTRLLLSESLEPTYQKWFNREGNHLSHAEYGNNERDEHTQVMVDVGDVGDDAARWWAAVLSPGEGWQAYLTWEQARFRSPWSTALETQAKFTLSCRKPLCHTSTTAPSFTTAVRFLAEYCNLHNIVDQTLAALSSALFLPSLHTKKNPISLPKPNCHKRPRLKPAISEPTEQKQPGFISEQIVSELDKLLTLSCNTRGLHSLLSSVFYEPGIPCNAVSPWLQSTFTVLDSVRDDHLLAHIMMNRVPQVSFLWLGGIIVGTHKNVLQDGRFGLLPIELHAASWCGVTQSFLQEPVSQPPITNETLLRSDECRLLYLTQAERHTRWPVSPWMPFGTTALEDAEIEVRLHAQCTGHGLQYADWHWACRNGKLLHPLCVKATTSARPPAQHLAINTPIKYEALNLEEESASENATRNIFGWLRIDGYPPREQGISNHEWINLGESDNESPFLNEPPKSHAAPASKAVVEDWIQRNILIPDSMMDPSQI</sequence>
<dbReference type="STRING" id="447093.C0P197"/>
<name>C0P197_AJECG</name>
<protein>
    <recommendedName>
        <fullName evidence="3">Immunoglobulin variable region used by the ITC63B heavy chain</fullName>
    </recommendedName>
</protein>